<keyword evidence="2" id="KW-1133">Transmembrane helix</keyword>
<sequence>MSEREIDRSLIDAAREGLGPSAEERARLRRAVAATIAGGAVAGTAVSGAAASATAAKAVAAWSAWKIVAAAALATTVVGGAAIAVIASRDAPSPRREVAPDAPVDPLPEVHLAPIDAPEQPATEEPAPEPPAPERAAPVRAASPDRVQPRATGPARDALLAETALLREAHRALRAHDATRALALLDDHAARFPQGALREERAATRVLALCEAGLTAAARTEADRFLAAHPRSMHAARVRASCGAAPIQ</sequence>
<evidence type="ECO:0000256" key="2">
    <source>
        <dbReference type="SAM" id="Phobius"/>
    </source>
</evidence>
<keyword evidence="4" id="KW-1185">Reference proteome</keyword>
<organism evidence="3 4">
    <name type="scientific">Sandaracinus amylolyticus</name>
    <dbReference type="NCBI Taxonomy" id="927083"/>
    <lineage>
        <taxon>Bacteria</taxon>
        <taxon>Pseudomonadati</taxon>
        <taxon>Myxococcota</taxon>
        <taxon>Polyangia</taxon>
        <taxon>Polyangiales</taxon>
        <taxon>Sandaracinaceae</taxon>
        <taxon>Sandaracinus</taxon>
    </lineage>
</organism>
<proteinExistence type="predicted"/>
<accession>A0A0F6YHH8</accession>
<keyword evidence="2" id="KW-0812">Transmembrane</keyword>
<dbReference type="EMBL" id="CP011125">
    <property type="protein sequence ID" value="AKF05678.1"/>
    <property type="molecule type" value="Genomic_DNA"/>
</dbReference>
<dbReference type="AlphaFoldDB" id="A0A0F6YHH8"/>
<dbReference type="KEGG" id="samy:DB32_002827"/>
<name>A0A0F6YHH8_9BACT</name>
<feature type="transmembrane region" description="Helical" evidence="2">
    <location>
        <begin position="31"/>
        <end position="55"/>
    </location>
</feature>
<feature type="transmembrane region" description="Helical" evidence="2">
    <location>
        <begin position="67"/>
        <end position="87"/>
    </location>
</feature>
<feature type="region of interest" description="Disordered" evidence="1">
    <location>
        <begin position="119"/>
        <end position="154"/>
    </location>
</feature>
<evidence type="ECO:0000313" key="4">
    <source>
        <dbReference type="Proteomes" id="UP000034883"/>
    </source>
</evidence>
<evidence type="ECO:0000256" key="1">
    <source>
        <dbReference type="SAM" id="MobiDB-lite"/>
    </source>
</evidence>
<dbReference type="RefSeq" id="WP_157069025.1">
    <property type="nucleotide sequence ID" value="NZ_CP011125.1"/>
</dbReference>
<reference evidence="3 4" key="1">
    <citation type="submission" date="2015-03" db="EMBL/GenBank/DDBJ databases">
        <title>Genome assembly of Sandaracinus amylolyticus DSM 53668.</title>
        <authorList>
            <person name="Sharma G."/>
            <person name="Subramanian S."/>
        </authorList>
    </citation>
    <scope>NUCLEOTIDE SEQUENCE [LARGE SCALE GENOMIC DNA]</scope>
    <source>
        <strain evidence="3 4">DSM 53668</strain>
    </source>
</reference>
<dbReference type="OrthoDB" id="5526768at2"/>
<dbReference type="STRING" id="927083.DB32_002827"/>
<keyword evidence="2" id="KW-0472">Membrane</keyword>
<protein>
    <submittedName>
        <fullName evidence="3">Uncharacterized protein</fullName>
    </submittedName>
</protein>
<evidence type="ECO:0000313" key="3">
    <source>
        <dbReference type="EMBL" id="AKF05678.1"/>
    </source>
</evidence>
<feature type="region of interest" description="Disordered" evidence="1">
    <location>
        <begin position="90"/>
        <end position="109"/>
    </location>
</feature>
<gene>
    <name evidence="3" type="ORF">DB32_002827</name>
</gene>
<dbReference type="Proteomes" id="UP000034883">
    <property type="component" value="Chromosome"/>
</dbReference>